<evidence type="ECO:0000259" key="10">
    <source>
        <dbReference type="PROSITE" id="PS50835"/>
    </source>
</evidence>
<dbReference type="PANTHER" id="PTHR24100">
    <property type="entry name" value="BUTYROPHILIN"/>
    <property type="match status" value="1"/>
</dbReference>
<evidence type="ECO:0000256" key="3">
    <source>
        <dbReference type="ARBA" id="ARBA00023136"/>
    </source>
</evidence>
<feature type="signal peptide" evidence="9">
    <location>
        <begin position="1"/>
        <end position="19"/>
    </location>
</feature>
<dbReference type="SMART" id="SM00409">
    <property type="entry name" value="IG"/>
    <property type="match status" value="1"/>
</dbReference>
<keyword evidence="3 8" id="KW-0472">Membrane</keyword>
<keyword evidence="5" id="KW-0325">Glycoprotein</keyword>
<dbReference type="GO" id="GO:0050852">
    <property type="term" value="P:T cell receptor signaling pathway"/>
    <property type="evidence" value="ECO:0007669"/>
    <property type="project" value="TreeGrafter"/>
</dbReference>
<feature type="region of interest" description="Disordered" evidence="7">
    <location>
        <begin position="366"/>
        <end position="400"/>
    </location>
</feature>
<sequence>MYFWLCLVLGAIFFKGGYSADVHPEKVVAFAGGNAVLPCKLKIPVSDHVSIVEWSKQGLDSDIVFLYRDGFETFEMKNLDFEFRTSLFMREVKKGNVSLRISNLKPSDAGIYQCLIIQRNGSREATKVELAVAAASEPKLAVVFIESEGATVAYETSCWLSLDDKGNDITDEGPNQEEDSRGCFSSRQNFSMQDSTRRIVWRMNQPQMDQNRTAEILLSVSCTRLKFEICCIVGVISVILLLSGISICMWQTSCKNARKKINQRKSSDSDLRSVNCEMNNLLNNTAENTGKIKIEDLEKQIYDLKLESSHKDETIRKLQEDIRSMGDVYQHNKTTHFQSSSESQQNILRYLTQTPDLNTDTKKIQKKSSKHVKFGHEKLNSKLSPGRSSKRKLDQSNMSTLGASGSAAGLRFLVHPTNDHLINRDYSDTVVHRRHFSWPLNPLESSNRYSPLADMTE</sequence>
<keyword evidence="2 9" id="KW-0732">Signal</keyword>
<dbReference type="PANTHER" id="PTHR24100:SF151">
    <property type="entry name" value="ICOS LIGAND"/>
    <property type="match status" value="1"/>
</dbReference>
<dbReference type="FunFam" id="2.60.40.10:FF:000142">
    <property type="entry name" value="V-set domain-containing T-cell activation inhibitor 1"/>
    <property type="match status" value="1"/>
</dbReference>
<dbReference type="GO" id="GO:0001817">
    <property type="term" value="P:regulation of cytokine production"/>
    <property type="evidence" value="ECO:0007669"/>
    <property type="project" value="TreeGrafter"/>
</dbReference>
<dbReference type="GeneID" id="106939229"/>
<dbReference type="InterPro" id="IPR013783">
    <property type="entry name" value="Ig-like_fold"/>
</dbReference>
<feature type="transmembrane region" description="Helical" evidence="8">
    <location>
        <begin position="232"/>
        <end position="250"/>
    </location>
</feature>
<dbReference type="InterPro" id="IPR050504">
    <property type="entry name" value="IgSF_BTN/MOG"/>
</dbReference>
<dbReference type="InterPro" id="IPR003599">
    <property type="entry name" value="Ig_sub"/>
</dbReference>
<keyword evidence="8" id="KW-1133">Transmembrane helix</keyword>
<evidence type="ECO:0000256" key="9">
    <source>
        <dbReference type="SAM" id="SignalP"/>
    </source>
</evidence>
<evidence type="ECO:0000313" key="12">
    <source>
        <dbReference type="Proteomes" id="UP000261500"/>
    </source>
</evidence>
<feature type="domain" description="Ig-like" evidence="10">
    <location>
        <begin position="32"/>
        <end position="131"/>
    </location>
</feature>
<dbReference type="Pfam" id="PF07686">
    <property type="entry name" value="V-set"/>
    <property type="match status" value="1"/>
</dbReference>
<evidence type="ECO:0000256" key="7">
    <source>
        <dbReference type="SAM" id="MobiDB-lite"/>
    </source>
</evidence>
<dbReference type="InterPro" id="IPR036179">
    <property type="entry name" value="Ig-like_dom_sf"/>
</dbReference>
<evidence type="ECO:0000256" key="8">
    <source>
        <dbReference type="SAM" id="Phobius"/>
    </source>
</evidence>
<evidence type="ECO:0000256" key="4">
    <source>
        <dbReference type="ARBA" id="ARBA00023157"/>
    </source>
</evidence>
<dbReference type="Ensembl" id="ENSPLAT00000005485.1">
    <property type="protein sequence ID" value="ENSPLAP00000023613.1"/>
    <property type="gene ID" value="ENSPLAG00000009117.1"/>
</dbReference>
<feature type="chain" id="PRO_5017424970" evidence="9">
    <location>
        <begin position="20"/>
        <end position="457"/>
    </location>
</feature>
<evidence type="ECO:0000313" key="11">
    <source>
        <dbReference type="Ensembl" id="ENSPLAP00000023613.1"/>
    </source>
</evidence>
<dbReference type="GO" id="GO:0009897">
    <property type="term" value="C:external side of plasma membrane"/>
    <property type="evidence" value="ECO:0007669"/>
    <property type="project" value="TreeGrafter"/>
</dbReference>
<dbReference type="Proteomes" id="UP000261500">
    <property type="component" value="Unplaced"/>
</dbReference>
<dbReference type="GeneTree" id="ENSGT01080000257449"/>
<protein>
    <submittedName>
        <fullName evidence="11">Selection and upkeep of intraepithelial T-cells protein 7-like</fullName>
    </submittedName>
</protein>
<keyword evidence="12" id="KW-1185">Reference proteome</keyword>
<reference evidence="11" key="1">
    <citation type="submission" date="2025-08" db="UniProtKB">
        <authorList>
            <consortium name="Ensembl"/>
        </authorList>
    </citation>
    <scope>IDENTIFICATION</scope>
</reference>
<dbReference type="STRING" id="48699.ENSPLAP00000023613"/>
<organism evidence="11 12">
    <name type="scientific">Poecilia latipinna</name>
    <name type="common">sailfin molly</name>
    <dbReference type="NCBI Taxonomy" id="48699"/>
    <lineage>
        <taxon>Eukaryota</taxon>
        <taxon>Metazoa</taxon>
        <taxon>Chordata</taxon>
        <taxon>Craniata</taxon>
        <taxon>Vertebrata</taxon>
        <taxon>Euteleostomi</taxon>
        <taxon>Actinopterygii</taxon>
        <taxon>Neopterygii</taxon>
        <taxon>Teleostei</taxon>
        <taxon>Neoteleostei</taxon>
        <taxon>Acanthomorphata</taxon>
        <taxon>Ovalentaria</taxon>
        <taxon>Atherinomorphae</taxon>
        <taxon>Cyprinodontiformes</taxon>
        <taxon>Poeciliidae</taxon>
        <taxon>Poeciliinae</taxon>
        <taxon>Poecilia</taxon>
    </lineage>
</organism>
<dbReference type="Gene3D" id="2.60.40.10">
    <property type="entry name" value="Immunoglobulins"/>
    <property type="match status" value="1"/>
</dbReference>
<dbReference type="RefSeq" id="XP_014877052.1">
    <property type="nucleotide sequence ID" value="XM_015021566.1"/>
</dbReference>
<evidence type="ECO:0000256" key="1">
    <source>
        <dbReference type="ARBA" id="ARBA00004370"/>
    </source>
</evidence>
<reference evidence="11" key="2">
    <citation type="submission" date="2025-09" db="UniProtKB">
        <authorList>
            <consortium name="Ensembl"/>
        </authorList>
    </citation>
    <scope>IDENTIFICATION</scope>
</reference>
<dbReference type="GO" id="GO:0005102">
    <property type="term" value="F:signaling receptor binding"/>
    <property type="evidence" value="ECO:0007669"/>
    <property type="project" value="TreeGrafter"/>
</dbReference>
<dbReference type="GO" id="GO:1903037">
    <property type="term" value="P:regulation of leukocyte cell-cell adhesion"/>
    <property type="evidence" value="ECO:0007669"/>
    <property type="project" value="UniProtKB-ARBA"/>
</dbReference>
<keyword evidence="6" id="KW-0393">Immunoglobulin domain</keyword>
<dbReference type="InterPro" id="IPR013106">
    <property type="entry name" value="Ig_V-set"/>
</dbReference>
<keyword evidence="8" id="KW-0812">Transmembrane</keyword>
<proteinExistence type="predicted"/>
<evidence type="ECO:0000256" key="6">
    <source>
        <dbReference type="ARBA" id="ARBA00023319"/>
    </source>
</evidence>
<dbReference type="SMART" id="SM00406">
    <property type="entry name" value="IGv"/>
    <property type="match status" value="1"/>
</dbReference>
<keyword evidence="4" id="KW-1015">Disulfide bond</keyword>
<dbReference type="GO" id="GO:0050863">
    <property type="term" value="P:regulation of T cell activation"/>
    <property type="evidence" value="ECO:0007669"/>
    <property type="project" value="UniProtKB-ARBA"/>
</dbReference>
<name>A0A3B3VF25_9TELE</name>
<dbReference type="InterPro" id="IPR007110">
    <property type="entry name" value="Ig-like_dom"/>
</dbReference>
<dbReference type="SUPFAM" id="SSF48726">
    <property type="entry name" value="Immunoglobulin"/>
    <property type="match status" value="1"/>
</dbReference>
<dbReference type="AlphaFoldDB" id="A0A3B3VF25"/>
<dbReference type="PROSITE" id="PS50835">
    <property type="entry name" value="IG_LIKE"/>
    <property type="match status" value="1"/>
</dbReference>
<comment type="subcellular location">
    <subcellularLocation>
        <location evidence="1">Membrane</location>
    </subcellularLocation>
</comment>
<accession>A0A3B3VF25</accession>
<evidence type="ECO:0000256" key="5">
    <source>
        <dbReference type="ARBA" id="ARBA00023180"/>
    </source>
</evidence>
<evidence type="ECO:0000256" key="2">
    <source>
        <dbReference type="ARBA" id="ARBA00022729"/>
    </source>
</evidence>